<feature type="compositionally biased region" description="Basic and acidic residues" evidence="1">
    <location>
        <begin position="10"/>
        <end position="29"/>
    </location>
</feature>
<feature type="domain" description="Reverse transcriptase Ty1/copia-type" evidence="2">
    <location>
        <begin position="335"/>
        <end position="412"/>
    </location>
</feature>
<sequence length="413" mass="46859">MPRLSSNDMVHNHYLEEAQKNTQEKDRNSESSVMHSTRLQNTTNNHKPKPRSNNQTTRSLPVSKSSWVTSKVVPLVDHSRNSSLFSDSKHFVCSSCHKCVFNANHDACITKLLKEIVIRYRFSPNKSSTVHEKPNTPRSCVRWKPTGRIFKTAGLRWIPTGKIFTSSPTKVDSEPPHGSNEDITNPYECDQTLNVSVGIFCFNPLFDNYSLPPPDVDDRTLKSLLQVMKPVLAVSTGSPSSTTIDQDAPSPIAHMGNDPYFGIPIPEIPSDQSSSSDSIHIITSFYKLQLHEQALLCYYDAFLNSIEPKTYKDALTQSCWIEAMQEELNEFERLEVWELVPQPDKVMVITLKWINKVKLDELGGILKNKDRLVAHDYRQEEGIDFEESFALVAILEAIRIFLAFAAHMNMVVY</sequence>
<dbReference type="EMBL" id="BQNB010010594">
    <property type="protein sequence ID" value="GJS79398.1"/>
    <property type="molecule type" value="Genomic_DNA"/>
</dbReference>
<feature type="compositionally biased region" description="Polar residues" evidence="1">
    <location>
        <begin position="30"/>
        <end position="60"/>
    </location>
</feature>
<name>A0ABQ4YRK5_9ASTR</name>
<accession>A0ABQ4YRK5</accession>
<proteinExistence type="predicted"/>
<gene>
    <name evidence="3" type="ORF">Tco_0729279</name>
</gene>
<keyword evidence="4" id="KW-1185">Reference proteome</keyword>
<evidence type="ECO:0000259" key="2">
    <source>
        <dbReference type="Pfam" id="PF07727"/>
    </source>
</evidence>
<organism evidence="3 4">
    <name type="scientific">Tanacetum coccineum</name>
    <dbReference type="NCBI Taxonomy" id="301880"/>
    <lineage>
        <taxon>Eukaryota</taxon>
        <taxon>Viridiplantae</taxon>
        <taxon>Streptophyta</taxon>
        <taxon>Embryophyta</taxon>
        <taxon>Tracheophyta</taxon>
        <taxon>Spermatophyta</taxon>
        <taxon>Magnoliopsida</taxon>
        <taxon>eudicotyledons</taxon>
        <taxon>Gunneridae</taxon>
        <taxon>Pentapetalae</taxon>
        <taxon>asterids</taxon>
        <taxon>campanulids</taxon>
        <taxon>Asterales</taxon>
        <taxon>Asteraceae</taxon>
        <taxon>Asteroideae</taxon>
        <taxon>Anthemideae</taxon>
        <taxon>Anthemidinae</taxon>
        <taxon>Tanacetum</taxon>
    </lineage>
</organism>
<protein>
    <submittedName>
        <fullName evidence="3">Retrovirus-related pol polyprotein from transposon TNT 1-94</fullName>
    </submittedName>
</protein>
<reference evidence="3" key="2">
    <citation type="submission" date="2022-01" db="EMBL/GenBank/DDBJ databases">
        <authorList>
            <person name="Yamashiro T."/>
            <person name="Shiraishi A."/>
            <person name="Satake H."/>
            <person name="Nakayama K."/>
        </authorList>
    </citation>
    <scope>NUCLEOTIDE SEQUENCE</scope>
</reference>
<evidence type="ECO:0000313" key="4">
    <source>
        <dbReference type="Proteomes" id="UP001151760"/>
    </source>
</evidence>
<dbReference type="InterPro" id="IPR013103">
    <property type="entry name" value="RVT_2"/>
</dbReference>
<dbReference type="Proteomes" id="UP001151760">
    <property type="component" value="Unassembled WGS sequence"/>
</dbReference>
<evidence type="ECO:0000256" key="1">
    <source>
        <dbReference type="SAM" id="MobiDB-lite"/>
    </source>
</evidence>
<feature type="region of interest" description="Disordered" evidence="1">
    <location>
        <begin position="1"/>
        <end position="63"/>
    </location>
</feature>
<reference evidence="3" key="1">
    <citation type="journal article" date="2022" name="Int. J. Mol. Sci.">
        <title>Draft Genome of Tanacetum Coccineum: Genomic Comparison of Closely Related Tanacetum-Family Plants.</title>
        <authorList>
            <person name="Yamashiro T."/>
            <person name="Shiraishi A."/>
            <person name="Nakayama K."/>
            <person name="Satake H."/>
        </authorList>
    </citation>
    <scope>NUCLEOTIDE SEQUENCE</scope>
</reference>
<dbReference type="Pfam" id="PF07727">
    <property type="entry name" value="RVT_2"/>
    <property type="match status" value="1"/>
</dbReference>
<comment type="caution">
    <text evidence="3">The sequence shown here is derived from an EMBL/GenBank/DDBJ whole genome shotgun (WGS) entry which is preliminary data.</text>
</comment>
<evidence type="ECO:0000313" key="3">
    <source>
        <dbReference type="EMBL" id="GJS79398.1"/>
    </source>
</evidence>